<sequence>MQFYYGEQMPLRMLDEAEFWKTQEEEHTVVIREALDDNLEAKYVNALKEWEQALSETHQKVVSYIQSVKRSQYVYEGLQADVNELVKFCLDESMQFIELCNQIKVHSAAAKDDPFAQTLLDHIIVESEYFIGIARVILYEDHG</sequence>
<dbReference type="SUPFAM" id="SSF158430">
    <property type="entry name" value="Bacillus cereus metalloprotein-like"/>
    <property type="match status" value="1"/>
</dbReference>
<dbReference type="EMBL" id="CP031092">
    <property type="protein sequence ID" value="AXF56692.1"/>
    <property type="molecule type" value="Genomic_DNA"/>
</dbReference>
<proteinExistence type="predicted"/>
<name>A0A345C0G1_9BACI</name>
<dbReference type="OrthoDB" id="2734401at2"/>
<organism evidence="1 2">
    <name type="scientific">Salicibibacter kimchii</name>
    <dbReference type="NCBI Taxonomy" id="2099786"/>
    <lineage>
        <taxon>Bacteria</taxon>
        <taxon>Bacillati</taxon>
        <taxon>Bacillota</taxon>
        <taxon>Bacilli</taxon>
        <taxon>Bacillales</taxon>
        <taxon>Bacillaceae</taxon>
        <taxon>Salicibibacter</taxon>
    </lineage>
</organism>
<evidence type="ECO:0000313" key="2">
    <source>
        <dbReference type="Proteomes" id="UP000252100"/>
    </source>
</evidence>
<dbReference type="RefSeq" id="WP_114373752.1">
    <property type="nucleotide sequence ID" value="NZ_CP031092.1"/>
</dbReference>
<dbReference type="Pfam" id="PF11155">
    <property type="entry name" value="DUF2935"/>
    <property type="match status" value="1"/>
</dbReference>
<reference evidence="1 2" key="1">
    <citation type="journal article" date="2018" name="J. Microbiol.">
        <title>Salicibibacter kimchii gen. nov., sp. nov., a moderately halophilic and alkalitolerant bacterium in the family Bacillaceae, isolated from kimchi.</title>
        <authorList>
            <person name="Jang J.Y."/>
            <person name="Oh Y.J."/>
            <person name="Lim S.K."/>
            <person name="Park H.K."/>
            <person name="Lee C."/>
            <person name="Kim J.Y."/>
            <person name="Lee M.A."/>
            <person name="Choi H.J."/>
        </authorList>
    </citation>
    <scope>NUCLEOTIDE SEQUENCE [LARGE SCALE GENOMIC DNA]</scope>
    <source>
        <strain evidence="1 2">NKC1-1</strain>
    </source>
</reference>
<dbReference type="InterPro" id="IPR021328">
    <property type="entry name" value="CotB-like"/>
</dbReference>
<accession>A0A345C0G1</accession>
<dbReference type="KEGG" id="rue:DT065_12160"/>
<dbReference type="Proteomes" id="UP000252100">
    <property type="component" value="Chromosome"/>
</dbReference>
<evidence type="ECO:0000313" key="1">
    <source>
        <dbReference type="EMBL" id="AXF56692.1"/>
    </source>
</evidence>
<protein>
    <submittedName>
        <fullName evidence="1">DUF2935 domain-containing protein</fullName>
    </submittedName>
</protein>
<dbReference type="AlphaFoldDB" id="A0A345C0G1"/>
<keyword evidence="2" id="KW-1185">Reference proteome</keyword>
<dbReference type="Gene3D" id="1.20.1260.120">
    <property type="entry name" value="Protein of unknown function DUF2935"/>
    <property type="match status" value="1"/>
</dbReference>
<gene>
    <name evidence="1" type="ORF">DT065_12160</name>
</gene>